<feature type="domain" description="Helicase XPB/Ssl2 N-terminal" evidence="1">
    <location>
        <begin position="561"/>
        <end position="681"/>
    </location>
</feature>
<evidence type="ECO:0000313" key="2">
    <source>
        <dbReference type="EMBL" id="GGO02439.1"/>
    </source>
</evidence>
<protein>
    <recommendedName>
        <fullName evidence="1">Helicase XPB/Ssl2 N-terminal domain-containing protein</fullName>
    </recommendedName>
</protein>
<keyword evidence="3" id="KW-1185">Reference proteome</keyword>
<accession>A0A8H9H144</accession>
<dbReference type="Pfam" id="PF13625">
    <property type="entry name" value="Helicase_C_3"/>
    <property type="match status" value="1"/>
</dbReference>
<reference evidence="2" key="2">
    <citation type="submission" date="2020-09" db="EMBL/GenBank/DDBJ databases">
        <authorList>
            <person name="Sun Q."/>
            <person name="Zhou Y."/>
        </authorList>
    </citation>
    <scope>NUCLEOTIDE SEQUENCE</scope>
    <source>
        <strain evidence="2">CGMCC 4.7138</strain>
    </source>
</reference>
<dbReference type="InterPro" id="IPR032830">
    <property type="entry name" value="XPB/Ssl2_N"/>
</dbReference>
<proteinExistence type="predicted"/>
<dbReference type="Proteomes" id="UP000653480">
    <property type="component" value="Unassembled WGS sequence"/>
</dbReference>
<evidence type="ECO:0000313" key="3">
    <source>
        <dbReference type="Proteomes" id="UP000653480"/>
    </source>
</evidence>
<sequence>MVSTRRRLETWLKTKSPEDRRLILARVGFTSEDDVTPQDLARLLLQPRAALSLARSCTLPQHQALSAVAWLAAQRHGPLLNLWHDADPATRAVPRADVLDLLAGSDAALRARAAATLDALADMALVLPPHDDHVIVSTGVHAHLSESAGLGRPAAELIRLHFNAPEVHAIAETLGFPKARAREGAERNVLGLLADQERVRTLLAQAPAEAREWLLDIIGHGSQVLTHAYQARGGFGYQQAPKYAFRPGGSGDPNTDWLAARGLLLPAGPYDTAEVPIEVAVAALGELRVPFVPEPPRPPAGLPDAAGADGSGQAAATAALSQIERVLAACADQPPVLRKAGGLAVRDTKRIAKAAGVADDVTRLWLDLAMQAGLLGLHAEPVQRPKGHRGKLPEPVVSLLPATDYDDWLKRSPAERLVAIIATWATIPAVYTYWPEEAGTPVALTEPEDPYAVDIRGAVFEALAALPPGRGVGADSLPYVTERAAWHRPRHFAESGAGDDLVGAVVREAESLGLVAGGALTGVGRVVRDLLLSGEAWTSPEPALADALAAMLPPAQATAFFQADLTAVVRGMPGQELAELLDDVADRESEGHAVVWRFSGSTVRRAFDRGQEADVLLARLAEVAEAPLPQPLEYLIKDTARTHGRVRVVRSGCCLRSDDEALVEELARSRALRALGLRKIAPTVLISVVGEEETLARLRAAGYTPALESETGVAIIERAARRRA</sequence>
<comment type="caution">
    <text evidence="2">The sequence shown here is derived from an EMBL/GenBank/DDBJ whole genome shotgun (WGS) entry which is preliminary data.</text>
</comment>
<dbReference type="AlphaFoldDB" id="A0A8H9H144"/>
<evidence type="ECO:0000259" key="1">
    <source>
        <dbReference type="Pfam" id="PF13625"/>
    </source>
</evidence>
<organism evidence="2 3">
    <name type="scientific">Microbispora bryophytorum</name>
    <dbReference type="NCBI Taxonomy" id="1460882"/>
    <lineage>
        <taxon>Bacteria</taxon>
        <taxon>Bacillati</taxon>
        <taxon>Actinomycetota</taxon>
        <taxon>Actinomycetes</taxon>
        <taxon>Streptosporangiales</taxon>
        <taxon>Streptosporangiaceae</taxon>
        <taxon>Microbispora</taxon>
    </lineage>
</organism>
<reference evidence="2" key="1">
    <citation type="journal article" date="2014" name="Int. J. Syst. Evol. Microbiol.">
        <title>Complete genome sequence of Corynebacterium casei LMG S-19264T (=DSM 44701T), isolated from a smear-ripened cheese.</title>
        <authorList>
            <consortium name="US DOE Joint Genome Institute (JGI-PGF)"/>
            <person name="Walter F."/>
            <person name="Albersmeier A."/>
            <person name="Kalinowski J."/>
            <person name="Ruckert C."/>
        </authorList>
    </citation>
    <scope>NUCLEOTIDE SEQUENCE</scope>
    <source>
        <strain evidence="2">CGMCC 4.7138</strain>
    </source>
</reference>
<dbReference type="EMBL" id="BMMN01000001">
    <property type="protein sequence ID" value="GGO02439.1"/>
    <property type="molecule type" value="Genomic_DNA"/>
</dbReference>
<name>A0A8H9H144_9ACTN</name>
<gene>
    <name evidence="2" type="ORF">GCM10011574_11300</name>
</gene>